<comment type="caution">
    <text evidence="1">The sequence shown here is derived from an EMBL/GenBank/DDBJ whole genome shotgun (WGS) entry which is preliminary data.</text>
</comment>
<evidence type="ECO:0008006" key="3">
    <source>
        <dbReference type="Google" id="ProtNLM"/>
    </source>
</evidence>
<name>A0ABQ1JTA0_9FLAO</name>
<sequence length="287" mass="32639">MKNILLSIPFLFCSCNNTGKYLKVVGELDKNEISGIQYITKTNDVWALEDSGNKNEIYRLGKNGGIEHTVEIEGAENEDWEDMTADSSGNIYIGDFGNNDNDRKNLVIYKVNQADLRNDEVKPEYEITFKYEDQKEFPPKKSERYFDVEAFFEKDGFFYLFTKNRSAGFNGDFSVYKLPNKAGNYTAKRIATLNSCGAYRKCAIAAADISPDGKTIALLGGDKIWLIEHYNGTFIQDRMQQYELGHYSEKEGITFKDNNTLLIADEKDKGTGGLLYEIKISQLKAER</sequence>
<dbReference type="Gene3D" id="2.130.10.10">
    <property type="entry name" value="YVTN repeat-like/Quinoprotein amine dehydrogenase"/>
    <property type="match status" value="1"/>
</dbReference>
<gene>
    <name evidence="1" type="ORF">GCM10007424_15300</name>
</gene>
<dbReference type="PROSITE" id="PS51257">
    <property type="entry name" value="PROKAR_LIPOPROTEIN"/>
    <property type="match status" value="1"/>
</dbReference>
<dbReference type="SUPFAM" id="SSF101898">
    <property type="entry name" value="NHL repeat"/>
    <property type="match status" value="1"/>
</dbReference>
<dbReference type="InterPro" id="IPR015943">
    <property type="entry name" value="WD40/YVTN_repeat-like_dom_sf"/>
</dbReference>
<keyword evidence="2" id="KW-1185">Reference proteome</keyword>
<accession>A0ABQ1JTA0</accession>
<organism evidence="1 2">
    <name type="scientific">Flavobacterium suaedae</name>
    <dbReference type="NCBI Taxonomy" id="1767027"/>
    <lineage>
        <taxon>Bacteria</taxon>
        <taxon>Pseudomonadati</taxon>
        <taxon>Bacteroidota</taxon>
        <taxon>Flavobacteriia</taxon>
        <taxon>Flavobacteriales</taxon>
        <taxon>Flavobacteriaceae</taxon>
        <taxon>Flavobacterium</taxon>
    </lineage>
</organism>
<evidence type="ECO:0000313" key="1">
    <source>
        <dbReference type="EMBL" id="GGB76228.1"/>
    </source>
</evidence>
<reference evidence="2" key="1">
    <citation type="journal article" date="2019" name="Int. J. Syst. Evol. Microbiol.">
        <title>The Global Catalogue of Microorganisms (GCM) 10K type strain sequencing project: providing services to taxonomists for standard genome sequencing and annotation.</title>
        <authorList>
            <consortium name="The Broad Institute Genomics Platform"/>
            <consortium name="The Broad Institute Genome Sequencing Center for Infectious Disease"/>
            <person name="Wu L."/>
            <person name="Ma J."/>
        </authorList>
    </citation>
    <scope>NUCLEOTIDE SEQUENCE [LARGE SCALE GENOMIC DNA]</scope>
    <source>
        <strain evidence="2">CGMCC 1.15461</strain>
    </source>
</reference>
<proteinExistence type="predicted"/>
<evidence type="ECO:0000313" key="2">
    <source>
        <dbReference type="Proteomes" id="UP000615760"/>
    </source>
</evidence>
<dbReference type="RefSeq" id="WP_188620667.1">
    <property type="nucleotide sequence ID" value="NZ_BMJE01000003.1"/>
</dbReference>
<dbReference type="Proteomes" id="UP000615760">
    <property type="component" value="Unassembled WGS sequence"/>
</dbReference>
<dbReference type="EMBL" id="BMJE01000003">
    <property type="protein sequence ID" value="GGB76228.1"/>
    <property type="molecule type" value="Genomic_DNA"/>
</dbReference>
<protein>
    <recommendedName>
        <fullName evidence="3">SdiA-regulated family protein</fullName>
    </recommendedName>
</protein>